<dbReference type="EMBL" id="MN739354">
    <property type="protein sequence ID" value="QHT00267.1"/>
    <property type="molecule type" value="Genomic_DNA"/>
</dbReference>
<dbReference type="Gene3D" id="3.40.1350.140">
    <property type="entry name" value="MepB-like"/>
    <property type="match status" value="1"/>
</dbReference>
<dbReference type="InterPro" id="IPR011235">
    <property type="entry name" value="MepB-like"/>
</dbReference>
<reference evidence="1" key="1">
    <citation type="journal article" date="2020" name="Nature">
        <title>Giant virus diversity and host interactions through global metagenomics.</title>
        <authorList>
            <person name="Schulz F."/>
            <person name="Roux S."/>
            <person name="Paez-Espino D."/>
            <person name="Jungbluth S."/>
            <person name="Walsh D.A."/>
            <person name="Denef V.J."/>
            <person name="McMahon K.D."/>
            <person name="Konstantinidis K.T."/>
            <person name="Eloe-Fadrosh E.A."/>
            <person name="Kyrpides N.C."/>
            <person name="Woyke T."/>
        </authorList>
    </citation>
    <scope>NUCLEOTIDE SEQUENCE</scope>
    <source>
        <strain evidence="1">GVMAG-M-3300020192-26</strain>
    </source>
</reference>
<dbReference type="Pfam" id="PF08877">
    <property type="entry name" value="MepB-like"/>
    <property type="match status" value="1"/>
</dbReference>
<dbReference type="InterPro" id="IPR038231">
    <property type="entry name" value="MepB-like_sf"/>
</dbReference>
<protein>
    <submittedName>
        <fullName evidence="1">Uncharacterized protein</fullName>
    </submittedName>
</protein>
<evidence type="ECO:0000313" key="1">
    <source>
        <dbReference type="EMBL" id="QHT00267.1"/>
    </source>
</evidence>
<proteinExistence type="predicted"/>
<name>A0A6C0C7D0_9ZZZZ</name>
<sequence length="84" mass="9551">MLIRQINLIHPFDASDNIYFLIVGVQQKNESGQFIFPKQVLIDKNIFSVNNIGGKLSFRVYPPWSKPISKTSITIVIMADLILC</sequence>
<organism evidence="1">
    <name type="scientific">viral metagenome</name>
    <dbReference type="NCBI Taxonomy" id="1070528"/>
    <lineage>
        <taxon>unclassified sequences</taxon>
        <taxon>metagenomes</taxon>
        <taxon>organismal metagenomes</taxon>
    </lineage>
</organism>
<dbReference type="AlphaFoldDB" id="A0A6C0C7D0"/>
<accession>A0A6C0C7D0</accession>